<feature type="compositionally biased region" description="Basic and acidic residues" evidence="1">
    <location>
        <begin position="287"/>
        <end position="298"/>
    </location>
</feature>
<feature type="transmembrane region" description="Helical" evidence="2">
    <location>
        <begin position="185"/>
        <end position="215"/>
    </location>
</feature>
<evidence type="ECO:0000313" key="4">
    <source>
        <dbReference type="EMBL" id="RDX47073.1"/>
    </source>
</evidence>
<feature type="transmembrane region" description="Helical" evidence="2">
    <location>
        <begin position="92"/>
        <end position="113"/>
    </location>
</feature>
<evidence type="ECO:0000313" key="5">
    <source>
        <dbReference type="Proteomes" id="UP000256964"/>
    </source>
</evidence>
<keyword evidence="2" id="KW-1133">Transmembrane helix</keyword>
<reference evidence="4 5" key="1">
    <citation type="journal article" date="2018" name="Biotechnol. Biofuels">
        <title>Integrative visual omics of the white-rot fungus Polyporus brumalis exposes the biotechnological potential of its oxidative enzymes for delignifying raw plant biomass.</title>
        <authorList>
            <person name="Miyauchi S."/>
            <person name="Rancon A."/>
            <person name="Drula E."/>
            <person name="Hage H."/>
            <person name="Chaduli D."/>
            <person name="Favel A."/>
            <person name="Grisel S."/>
            <person name="Henrissat B."/>
            <person name="Herpoel-Gimbert I."/>
            <person name="Ruiz-Duenas F.J."/>
            <person name="Chevret D."/>
            <person name="Hainaut M."/>
            <person name="Lin J."/>
            <person name="Wang M."/>
            <person name="Pangilinan J."/>
            <person name="Lipzen A."/>
            <person name="Lesage-Meessen L."/>
            <person name="Navarro D."/>
            <person name="Riley R."/>
            <person name="Grigoriev I.V."/>
            <person name="Zhou S."/>
            <person name="Raouche S."/>
            <person name="Rosso M.N."/>
        </authorList>
    </citation>
    <scope>NUCLEOTIDE SEQUENCE [LARGE SCALE GENOMIC DNA]</scope>
    <source>
        <strain evidence="4 5">BRFM 1820</strain>
    </source>
</reference>
<name>A0A371D3F8_9APHY</name>
<protein>
    <recommendedName>
        <fullName evidence="3">DUF6533 domain-containing protein</fullName>
    </recommendedName>
</protein>
<accession>A0A371D3F8</accession>
<feature type="region of interest" description="Disordered" evidence="1">
    <location>
        <begin position="276"/>
        <end position="302"/>
    </location>
</feature>
<feature type="non-terminal residue" evidence="4">
    <location>
        <position position="1"/>
    </location>
</feature>
<keyword evidence="2" id="KW-0472">Membrane</keyword>
<dbReference type="InterPro" id="IPR045340">
    <property type="entry name" value="DUF6533"/>
</dbReference>
<evidence type="ECO:0000256" key="2">
    <source>
        <dbReference type="SAM" id="Phobius"/>
    </source>
</evidence>
<proteinExistence type="predicted"/>
<dbReference type="AlphaFoldDB" id="A0A371D3F8"/>
<gene>
    <name evidence="4" type="ORF">OH76DRAFT_1354905</name>
</gene>
<feature type="transmembrane region" description="Helical" evidence="2">
    <location>
        <begin position="138"/>
        <end position="164"/>
    </location>
</feature>
<dbReference type="EMBL" id="KZ857421">
    <property type="protein sequence ID" value="RDX47073.1"/>
    <property type="molecule type" value="Genomic_DNA"/>
</dbReference>
<dbReference type="OrthoDB" id="2802397at2759"/>
<sequence length="316" mass="35655">TALLVFEWTITFGREVDLFWRDKFSVATILFLLNRYIPIVYIASSFAGGVVTSDARYCNASVAASIALNLLQYVPWTLFSTLRVYAICGRRWYLAAPILLFSGFPIILNLLHYRWEHGELVPVLGCEGLSTVPPELSIMYVLITIASRSSLIMADALVVLFTWLATYNSVRIDELRMNFPTFSRLLLVDGTIYFVILTILHAMHLVLTILSIAVAESQTSYIISFTEPITAILVSRFLMNLQEVKRRTQHQQSLDSFQPSIEFSRVLGAIESTLRPDDFWPPSGEVPGEKPAGEHNEHVDDDAYLDDVQVQVQTQA</sequence>
<dbReference type="Pfam" id="PF20151">
    <property type="entry name" value="DUF6533"/>
    <property type="match status" value="1"/>
</dbReference>
<feature type="transmembrane region" description="Helical" evidence="2">
    <location>
        <begin position="63"/>
        <end position="85"/>
    </location>
</feature>
<keyword evidence="2" id="KW-0812">Transmembrane</keyword>
<evidence type="ECO:0000256" key="1">
    <source>
        <dbReference type="SAM" id="MobiDB-lite"/>
    </source>
</evidence>
<organism evidence="4 5">
    <name type="scientific">Lentinus brumalis</name>
    <dbReference type="NCBI Taxonomy" id="2498619"/>
    <lineage>
        <taxon>Eukaryota</taxon>
        <taxon>Fungi</taxon>
        <taxon>Dikarya</taxon>
        <taxon>Basidiomycota</taxon>
        <taxon>Agaricomycotina</taxon>
        <taxon>Agaricomycetes</taxon>
        <taxon>Polyporales</taxon>
        <taxon>Polyporaceae</taxon>
        <taxon>Lentinus</taxon>
    </lineage>
</organism>
<evidence type="ECO:0000259" key="3">
    <source>
        <dbReference type="Pfam" id="PF20151"/>
    </source>
</evidence>
<feature type="domain" description="DUF6533" evidence="3">
    <location>
        <begin position="1"/>
        <end position="40"/>
    </location>
</feature>
<keyword evidence="5" id="KW-1185">Reference proteome</keyword>
<feature type="transmembrane region" description="Helical" evidence="2">
    <location>
        <begin position="24"/>
        <end position="43"/>
    </location>
</feature>
<dbReference type="Proteomes" id="UP000256964">
    <property type="component" value="Unassembled WGS sequence"/>
</dbReference>
<feature type="transmembrane region" description="Helical" evidence="2">
    <location>
        <begin position="221"/>
        <end position="239"/>
    </location>
</feature>